<protein>
    <recommendedName>
        <fullName evidence="1">NAD-dependent epimerase/dehydratase domain-containing protein</fullName>
    </recommendedName>
</protein>
<dbReference type="PANTHER" id="PTHR43245">
    <property type="entry name" value="BIFUNCTIONAL POLYMYXIN RESISTANCE PROTEIN ARNA"/>
    <property type="match status" value="1"/>
</dbReference>
<dbReference type="Proteomes" id="UP000177596">
    <property type="component" value="Unassembled WGS sequence"/>
</dbReference>
<gene>
    <name evidence="2" type="ORF">A2573_03290</name>
</gene>
<evidence type="ECO:0000313" key="3">
    <source>
        <dbReference type="Proteomes" id="UP000177596"/>
    </source>
</evidence>
<dbReference type="Gene3D" id="3.40.50.720">
    <property type="entry name" value="NAD(P)-binding Rossmann-like Domain"/>
    <property type="match status" value="1"/>
</dbReference>
<dbReference type="InterPro" id="IPR001509">
    <property type="entry name" value="Epimerase_deHydtase"/>
</dbReference>
<dbReference type="EMBL" id="MGIL01000007">
    <property type="protein sequence ID" value="OGM88605.1"/>
    <property type="molecule type" value="Genomic_DNA"/>
</dbReference>
<dbReference type="SUPFAM" id="SSF51735">
    <property type="entry name" value="NAD(P)-binding Rossmann-fold domains"/>
    <property type="match status" value="1"/>
</dbReference>
<dbReference type="Pfam" id="PF01370">
    <property type="entry name" value="Epimerase"/>
    <property type="match status" value="1"/>
</dbReference>
<comment type="caution">
    <text evidence="2">The sequence shown here is derived from an EMBL/GenBank/DDBJ whole genome shotgun (WGS) entry which is preliminary data.</text>
</comment>
<proteinExistence type="predicted"/>
<dbReference type="CDD" id="cd08946">
    <property type="entry name" value="SDR_e"/>
    <property type="match status" value="1"/>
</dbReference>
<evidence type="ECO:0000313" key="2">
    <source>
        <dbReference type="EMBL" id="OGM88605.1"/>
    </source>
</evidence>
<reference evidence="2 3" key="1">
    <citation type="journal article" date="2016" name="Nat. Commun.">
        <title>Thousands of microbial genomes shed light on interconnected biogeochemical processes in an aquifer system.</title>
        <authorList>
            <person name="Anantharaman K."/>
            <person name="Brown C.T."/>
            <person name="Hug L.A."/>
            <person name="Sharon I."/>
            <person name="Castelle C.J."/>
            <person name="Probst A.J."/>
            <person name="Thomas B.C."/>
            <person name="Singh A."/>
            <person name="Wilkins M.J."/>
            <person name="Karaoz U."/>
            <person name="Brodie E.L."/>
            <person name="Williams K.H."/>
            <person name="Hubbard S.S."/>
            <person name="Banfield J.F."/>
        </authorList>
    </citation>
    <scope>NUCLEOTIDE SEQUENCE [LARGE SCALE GENOMIC DNA]</scope>
</reference>
<sequence>MIIVTGGTGFIGSYLTPLLKKRYKNEEIFFVYKSKYDLVTGKNLGRLPDSPRLIIHMAAATDTAKSDQRCNDTGTTNLIKNLKNIGPKTHFVFTSSQAVFSGRRDTVKPIDGKTKPATNNRYGKTKLEAEKILLEAAKKQKFRLTIIRLPTVWGENPRKNSFLNFLRNLVDKNSPFSRLNWPGKVALINVEDAAKFILKSSLAAPEKPRIVSIAAQKLTLSEIFKEIATGKGKMYSQIKTPDFVWNLAKILRPCMKYFEPILPAYIYNFFWRASIVVDNPLWCKVNVKGRTFTS</sequence>
<evidence type="ECO:0000259" key="1">
    <source>
        <dbReference type="Pfam" id="PF01370"/>
    </source>
</evidence>
<dbReference type="AlphaFoldDB" id="A0A1F8DLF2"/>
<organism evidence="2 3">
    <name type="scientific">Candidatus Woesebacteria bacterium RIFOXYD1_FULL_43_18</name>
    <dbReference type="NCBI Taxonomy" id="1802551"/>
    <lineage>
        <taxon>Bacteria</taxon>
        <taxon>Candidatus Woeseibacteriota</taxon>
    </lineage>
</organism>
<accession>A0A1F8DLF2</accession>
<dbReference type="InterPro" id="IPR036291">
    <property type="entry name" value="NAD(P)-bd_dom_sf"/>
</dbReference>
<dbReference type="InterPro" id="IPR050177">
    <property type="entry name" value="Lipid_A_modif_metabolic_enz"/>
</dbReference>
<name>A0A1F8DLF2_9BACT</name>
<feature type="domain" description="NAD-dependent epimerase/dehydratase" evidence="1">
    <location>
        <begin position="2"/>
        <end position="213"/>
    </location>
</feature>